<gene>
    <name evidence="4" type="ORF">A3770_16p76740</name>
</gene>
<dbReference type="PROSITE" id="PS51462">
    <property type="entry name" value="NUDIX"/>
    <property type="match status" value="1"/>
</dbReference>
<dbReference type="GO" id="GO:0047631">
    <property type="term" value="F:ADP-ribose diphosphatase activity"/>
    <property type="evidence" value="ECO:0007669"/>
    <property type="project" value="TreeGrafter"/>
</dbReference>
<dbReference type="PANTHER" id="PTHR11839">
    <property type="entry name" value="UDP/ADP-SUGAR PYROPHOSPHATASE"/>
    <property type="match status" value="1"/>
</dbReference>
<dbReference type="OrthoDB" id="10249920at2759"/>
<dbReference type="PROSITE" id="PS00893">
    <property type="entry name" value="NUDIX_BOX"/>
    <property type="match status" value="1"/>
</dbReference>
<evidence type="ECO:0000256" key="1">
    <source>
        <dbReference type="ARBA" id="ARBA00022801"/>
    </source>
</evidence>
<evidence type="ECO:0000259" key="3">
    <source>
        <dbReference type="PROSITE" id="PS51462"/>
    </source>
</evidence>
<evidence type="ECO:0000313" key="5">
    <source>
        <dbReference type="Proteomes" id="UP000316726"/>
    </source>
</evidence>
<sequence length="256" mass="28320">MGDQGKKGRARVVTREDYSPQGFRWLRLKRLSYVDRRGNKRNWESAERSTRPPSGIDAVAVYARLVSKGSKGGEQVVLVSQFRPPLDCNVLELPAGLVDSGETPAEAALRELREETGLVGKATRESPVVFSDPGMSSANMKLVEVVVDMDDTRNQVPTQELDEGEDIKVHYVSADKLGQELQSLSESEDLAIDARLYAVAFGQDLNRPPPSSSRGWMSKKMDFSFSVDPQMVLFTSAVFLSTAVLARLTKHLFLSK</sequence>
<dbReference type="GO" id="GO:0006753">
    <property type="term" value="P:nucleoside phosphate metabolic process"/>
    <property type="evidence" value="ECO:0007669"/>
    <property type="project" value="TreeGrafter"/>
</dbReference>
<dbReference type="SUPFAM" id="SSF55811">
    <property type="entry name" value="Nudix"/>
    <property type="match status" value="1"/>
</dbReference>
<dbReference type="InterPro" id="IPR015797">
    <property type="entry name" value="NUDIX_hydrolase-like_dom_sf"/>
</dbReference>
<dbReference type="PRINTS" id="PR00502">
    <property type="entry name" value="NUDIXFAMILY"/>
</dbReference>
<dbReference type="InterPro" id="IPR020476">
    <property type="entry name" value="Nudix_hydrolase"/>
</dbReference>
<protein>
    <submittedName>
        <fullName evidence="4">ADP-sugar pyrophosphatase</fullName>
    </submittedName>
</protein>
<dbReference type="Pfam" id="PF00293">
    <property type="entry name" value="NUDIX"/>
    <property type="match status" value="1"/>
</dbReference>
<dbReference type="InterPro" id="IPR000086">
    <property type="entry name" value="NUDIX_hydrolase_dom"/>
</dbReference>
<name>A0A5B8MYM4_9CHLO</name>
<proteinExistence type="inferred from homology"/>
<comment type="similarity">
    <text evidence="2">Belongs to the Nudix hydrolase family.</text>
</comment>
<dbReference type="EMBL" id="CP031049">
    <property type="protein sequence ID" value="QDZ25156.1"/>
    <property type="molecule type" value="Genomic_DNA"/>
</dbReference>
<dbReference type="AlphaFoldDB" id="A0A5B8MYM4"/>
<evidence type="ECO:0000313" key="4">
    <source>
        <dbReference type="EMBL" id="QDZ25156.1"/>
    </source>
</evidence>
<dbReference type="Proteomes" id="UP000316726">
    <property type="component" value="Chromosome 16"/>
</dbReference>
<keyword evidence="1 2" id="KW-0378">Hydrolase</keyword>
<evidence type="ECO:0000256" key="2">
    <source>
        <dbReference type="RuleBase" id="RU003476"/>
    </source>
</evidence>
<dbReference type="STRING" id="1764295.A0A5B8MYM4"/>
<keyword evidence="5" id="KW-1185">Reference proteome</keyword>
<dbReference type="PANTHER" id="PTHR11839:SF1">
    <property type="entry name" value="ADP-SUGAR PYROPHOSPHATASE"/>
    <property type="match status" value="1"/>
</dbReference>
<organism evidence="4 5">
    <name type="scientific">Chloropicon primus</name>
    <dbReference type="NCBI Taxonomy" id="1764295"/>
    <lineage>
        <taxon>Eukaryota</taxon>
        <taxon>Viridiplantae</taxon>
        <taxon>Chlorophyta</taxon>
        <taxon>Chloropicophyceae</taxon>
        <taxon>Chloropicales</taxon>
        <taxon>Chloropicaceae</taxon>
        <taxon>Chloropicon</taxon>
    </lineage>
</organism>
<dbReference type="CDD" id="cd18888">
    <property type="entry name" value="NUDIX_ADPRase_Nudt5"/>
    <property type="match status" value="1"/>
</dbReference>
<accession>A0A5B8MYM4</accession>
<dbReference type="InterPro" id="IPR020084">
    <property type="entry name" value="NUDIX_hydrolase_CS"/>
</dbReference>
<reference evidence="4 5" key="1">
    <citation type="submission" date="2018-07" db="EMBL/GenBank/DDBJ databases">
        <title>The complete nuclear genome of the prasinophyte Chloropicon primus (CCMP1205).</title>
        <authorList>
            <person name="Pombert J.-F."/>
            <person name="Otis C."/>
            <person name="Turmel M."/>
            <person name="Lemieux C."/>
        </authorList>
    </citation>
    <scope>NUCLEOTIDE SEQUENCE [LARGE SCALE GENOMIC DNA]</scope>
    <source>
        <strain evidence="4 5">CCMP1205</strain>
    </source>
</reference>
<dbReference type="GO" id="GO:0019693">
    <property type="term" value="P:ribose phosphate metabolic process"/>
    <property type="evidence" value="ECO:0007669"/>
    <property type="project" value="TreeGrafter"/>
</dbReference>
<dbReference type="Gene3D" id="3.90.79.10">
    <property type="entry name" value="Nucleoside Triphosphate Pyrophosphohydrolase"/>
    <property type="match status" value="1"/>
</dbReference>
<feature type="domain" description="Nudix hydrolase" evidence="3">
    <location>
        <begin position="49"/>
        <end position="196"/>
    </location>
</feature>